<keyword evidence="5 8" id="KW-0482">Metalloprotease</keyword>
<dbReference type="PROSITE" id="PS51864">
    <property type="entry name" value="ASTACIN"/>
    <property type="match status" value="1"/>
</dbReference>
<keyword evidence="3 8" id="KW-0378">Hydrolase</keyword>
<dbReference type="RefSeq" id="XP_024509531.1">
    <property type="nucleotide sequence ID" value="XM_024643911.1"/>
</dbReference>
<evidence type="ECO:0000256" key="3">
    <source>
        <dbReference type="ARBA" id="ARBA00022801"/>
    </source>
</evidence>
<keyword evidence="4 8" id="KW-0862">Zinc</keyword>
<organism evidence="10">
    <name type="scientific">Strongyloides ratti</name>
    <name type="common">Parasitic roundworm</name>
    <dbReference type="NCBI Taxonomy" id="34506"/>
    <lineage>
        <taxon>Eukaryota</taxon>
        <taxon>Metazoa</taxon>
        <taxon>Ecdysozoa</taxon>
        <taxon>Nematoda</taxon>
        <taxon>Chromadorea</taxon>
        <taxon>Rhabditida</taxon>
        <taxon>Tylenchina</taxon>
        <taxon>Panagrolaimomorpha</taxon>
        <taxon>Strongyloidoidea</taxon>
        <taxon>Strongyloididae</taxon>
        <taxon>Strongyloides</taxon>
    </lineage>
</organism>
<evidence type="ECO:0000259" key="9">
    <source>
        <dbReference type="PROSITE" id="PS51864"/>
    </source>
</evidence>
<evidence type="ECO:0000256" key="8">
    <source>
        <dbReference type="RuleBase" id="RU361183"/>
    </source>
</evidence>
<evidence type="ECO:0000256" key="4">
    <source>
        <dbReference type="ARBA" id="ARBA00022833"/>
    </source>
</evidence>
<evidence type="ECO:0000256" key="5">
    <source>
        <dbReference type="ARBA" id="ARBA00023049"/>
    </source>
</evidence>
<protein>
    <recommendedName>
        <fullName evidence="8">Metalloendopeptidase</fullName>
        <ecNumber evidence="8">3.4.24.-</ecNumber>
    </recommendedName>
</protein>
<evidence type="ECO:0000313" key="10">
    <source>
        <dbReference type="EMBL" id="CEF70332.1"/>
    </source>
</evidence>
<feature type="domain" description="Peptidase M12A" evidence="9">
    <location>
        <begin position="20"/>
        <end position="224"/>
    </location>
</feature>
<dbReference type="EC" id="3.4.24.-" evidence="8"/>
<dbReference type="GeneID" id="36382705"/>
<comment type="caution">
    <text evidence="7">Lacks conserved residue(s) required for the propagation of feature annotation.</text>
</comment>
<dbReference type="PANTHER" id="PTHR10127:SF780">
    <property type="entry name" value="METALLOENDOPEPTIDASE"/>
    <property type="match status" value="1"/>
</dbReference>
<evidence type="ECO:0000256" key="2">
    <source>
        <dbReference type="ARBA" id="ARBA00022723"/>
    </source>
</evidence>
<dbReference type="OrthoDB" id="291007at2759"/>
<dbReference type="PANTHER" id="PTHR10127">
    <property type="entry name" value="DISCOIDIN, CUB, EGF, LAMININ , AND ZINC METALLOPROTEASE DOMAIN CONTAINING"/>
    <property type="match status" value="1"/>
</dbReference>
<dbReference type="Proteomes" id="UP000035682">
    <property type="component" value="Unplaced"/>
</dbReference>
<dbReference type="InterPro" id="IPR001506">
    <property type="entry name" value="Peptidase_M12A"/>
</dbReference>
<dbReference type="InterPro" id="IPR006026">
    <property type="entry name" value="Peptidase_Metallo"/>
</dbReference>
<accession>A0A090LKI9</accession>
<dbReference type="WormBase" id="SRAE_2000496500">
    <property type="protein sequence ID" value="SRP06694"/>
    <property type="gene ID" value="WBGene00265212"/>
</dbReference>
<evidence type="ECO:0000313" key="11">
    <source>
        <dbReference type="Proteomes" id="UP000035682"/>
    </source>
</evidence>
<dbReference type="PRINTS" id="PR00480">
    <property type="entry name" value="ASTACIN"/>
</dbReference>
<gene>
    <name evidence="10 12 13" type="ORF">SRAE_2000496500</name>
</gene>
<name>A0A090LKI9_STRRB</name>
<dbReference type="SMR" id="A0A090LKI9"/>
<evidence type="ECO:0000256" key="7">
    <source>
        <dbReference type="PROSITE-ProRule" id="PRU01211"/>
    </source>
</evidence>
<dbReference type="EMBL" id="LN609529">
    <property type="protein sequence ID" value="CEF70332.1"/>
    <property type="molecule type" value="Genomic_DNA"/>
</dbReference>
<dbReference type="InterPro" id="IPR024079">
    <property type="entry name" value="MetalloPept_cat_dom_sf"/>
</dbReference>
<dbReference type="Pfam" id="PF01400">
    <property type="entry name" value="Astacin"/>
    <property type="match status" value="1"/>
</dbReference>
<comment type="cofactor">
    <cofactor evidence="8">
        <name>Zn(2+)</name>
        <dbReference type="ChEBI" id="CHEBI:29105"/>
    </cofactor>
    <text evidence="8">Binds 1 zinc ion per subunit.</text>
</comment>
<dbReference type="STRING" id="34506.A0A090LKI9"/>
<sequence>MLRIFIIFQIIIYHVYTYLNNISSKDFMNLRRKRQILGRAYNYFIDPTVNFPGITQAINFYRTNTCTRWQLVNTITPTTDVAFLPGPNCSSTIGMDPNNLPHVIFVTQSCSQNGNMQREIAHALGLFNEEVRPDRDNFISVLYQNVIPNNFGDFTKNNLNIVGPNAQRYDYGSLMHSDLRFNSRNGRPTLQLKYPKFLETTGQKISLSFNDLKLINTELCNQCPIRLPCRFGGYTYEGKCNACTCPVFHGGRLCQRVRRSRPSCGNTNLHARSVPNSFTIRGIRNCFYKIRAGVGFLVKLTINEALLPGGRCWRNKGIEARVFEDKALSGVRLCGYVFNEVLKSKANGVIIQYKGARPYHFMRITYVRVKD</sequence>
<dbReference type="Gene3D" id="3.40.390.10">
    <property type="entry name" value="Collagenase (Catalytic Domain)"/>
    <property type="match status" value="1"/>
</dbReference>
<reference evidence="12" key="2">
    <citation type="submission" date="2020-12" db="UniProtKB">
        <authorList>
            <consortium name="WormBaseParasite"/>
        </authorList>
    </citation>
    <scope>IDENTIFICATION</scope>
</reference>
<keyword evidence="1 8" id="KW-0645">Protease</keyword>
<dbReference type="GO" id="GO:0006508">
    <property type="term" value="P:proteolysis"/>
    <property type="evidence" value="ECO:0007669"/>
    <property type="project" value="UniProtKB-KW"/>
</dbReference>
<evidence type="ECO:0000256" key="1">
    <source>
        <dbReference type="ARBA" id="ARBA00022670"/>
    </source>
</evidence>
<reference evidence="10 11" key="1">
    <citation type="submission" date="2014-09" db="EMBL/GenBank/DDBJ databases">
        <authorList>
            <person name="Martin A.A."/>
        </authorList>
    </citation>
    <scope>NUCLEOTIDE SEQUENCE</scope>
    <source>
        <strain evidence="11">ED321</strain>
        <strain evidence="10">ED321 Heterogonic</strain>
    </source>
</reference>
<keyword evidence="6" id="KW-1015">Disulfide bond</keyword>
<dbReference type="SMART" id="SM00235">
    <property type="entry name" value="ZnMc"/>
    <property type="match status" value="1"/>
</dbReference>
<dbReference type="GO" id="GO:0004222">
    <property type="term" value="F:metalloendopeptidase activity"/>
    <property type="evidence" value="ECO:0007669"/>
    <property type="project" value="UniProtKB-UniRule"/>
</dbReference>
<dbReference type="AlphaFoldDB" id="A0A090LKI9"/>
<keyword evidence="2 8" id="KW-0479">Metal-binding</keyword>
<evidence type="ECO:0000313" key="12">
    <source>
        <dbReference type="WBParaSite" id="SRAE_2000496500.1"/>
    </source>
</evidence>
<dbReference type="GO" id="GO:0008270">
    <property type="term" value="F:zinc ion binding"/>
    <property type="evidence" value="ECO:0007669"/>
    <property type="project" value="InterPro"/>
</dbReference>
<feature type="active site" evidence="7">
    <location>
        <position position="119"/>
    </location>
</feature>
<proteinExistence type="predicted"/>
<evidence type="ECO:0000256" key="6">
    <source>
        <dbReference type="ARBA" id="ARBA00023157"/>
    </source>
</evidence>
<dbReference type="SUPFAM" id="SSF55486">
    <property type="entry name" value="Metalloproteases ('zincins'), catalytic domain"/>
    <property type="match status" value="1"/>
</dbReference>
<evidence type="ECO:0000313" key="13">
    <source>
        <dbReference type="WormBase" id="SRAE_2000496500"/>
    </source>
</evidence>
<dbReference type="CTD" id="36382705"/>
<keyword evidence="11" id="KW-1185">Reference proteome</keyword>
<dbReference type="WBParaSite" id="SRAE_2000496500.1">
    <property type="protein sequence ID" value="SRAE_2000496500.1"/>
    <property type="gene ID" value="WBGene00265212"/>
</dbReference>